<name>A0ACB0FAW9_RANTA</name>
<proteinExistence type="predicted"/>
<evidence type="ECO:0000313" key="2">
    <source>
        <dbReference type="Proteomes" id="UP001162501"/>
    </source>
</evidence>
<dbReference type="Proteomes" id="UP001162501">
    <property type="component" value="Chromosome 4"/>
</dbReference>
<gene>
    <name evidence="1" type="ORF">MRATA1EN3_LOCUS21287</name>
</gene>
<protein>
    <submittedName>
        <fullName evidence="1">Uncharacterized protein</fullName>
    </submittedName>
</protein>
<reference evidence="1" key="1">
    <citation type="submission" date="2023-05" db="EMBL/GenBank/DDBJ databases">
        <authorList>
            <consortium name="ELIXIR-Norway"/>
        </authorList>
    </citation>
    <scope>NUCLEOTIDE SEQUENCE</scope>
</reference>
<organism evidence="1 2">
    <name type="scientific">Rangifer tarandus platyrhynchus</name>
    <name type="common">Svalbard reindeer</name>
    <dbReference type="NCBI Taxonomy" id="3082113"/>
    <lineage>
        <taxon>Eukaryota</taxon>
        <taxon>Metazoa</taxon>
        <taxon>Chordata</taxon>
        <taxon>Craniata</taxon>
        <taxon>Vertebrata</taxon>
        <taxon>Euteleostomi</taxon>
        <taxon>Mammalia</taxon>
        <taxon>Eutheria</taxon>
        <taxon>Laurasiatheria</taxon>
        <taxon>Artiodactyla</taxon>
        <taxon>Ruminantia</taxon>
        <taxon>Pecora</taxon>
        <taxon>Cervidae</taxon>
        <taxon>Odocoileinae</taxon>
        <taxon>Rangifer</taxon>
    </lineage>
</organism>
<accession>A0ACB0FAW9</accession>
<evidence type="ECO:0000313" key="1">
    <source>
        <dbReference type="EMBL" id="CAI9710074.1"/>
    </source>
</evidence>
<sequence length="124" mass="13309">MKLTAHIAQRCAPSACKLPPPGGRMDDLRLHLLQVCSDALISANPNICGSRRQELDPRFTVVGHWRLGKASPLHPAAVRAPAPGQARAPRQACAARGAPRPLSLRPACGQSTPVSNRYAPRQVR</sequence>
<dbReference type="EMBL" id="OX596088">
    <property type="protein sequence ID" value="CAI9710074.1"/>
    <property type="molecule type" value="Genomic_DNA"/>
</dbReference>